<protein>
    <recommendedName>
        <fullName evidence="4 5">Large ribosomal subunit protein bL34</fullName>
    </recommendedName>
</protein>
<dbReference type="PATRIC" id="fig|1619100.3.peg.548"/>
<dbReference type="AlphaFoldDB" id="A0A0G0Q4Z8"/>
<dbReference type="GO" id="GO:0003735">
    <property type="term" value="F:structural constituent of ribosome"/>
    <property type="evidence" value="ECO:0007669"/>
    <property type="project" value="InterPro"/>
</dbReference>
<comment type="caution">
    <text evidence="7">The sequence shown here is derived from an EMBL/GenBank/DDBJ whole genome shotgun (WGS) entry which is preliminary data.</text>
</comment>
<dbReference type="InterPro" id="IPR000271">
    <property type="entry name" value="Ribosomal_bL34"/>
</dbReference>
<name>A0A0G0Q4Z8_9BACT</name>
<evidence type="ECO:0000313" key="8">
    <source>
        <dbReference type="Proteomes" id="UP000034799"/>
    </source>
</evidence>
<evidence type="ECO:0000256" key="2">
    <source>
        <dbReference type="ARBA" id="ARBA00022980"/>
    </source>
</evidence>
<dbReference type="InterPro" id="IPR020939">
    <property type="entry name" value="Ribosomal_bL34_CS"/>
</dbReference>
<dbReference type="FunFam" id="1.10.287.3980:FF:000001">
    <property type="entry name" value="Mitochondrial ribosomal protein L34"/>
    <property type="match status" value="1"/>
</dbReference>
<evidence type="ECO:0000256" key="4">
    <source>
        <dbReference type="ARBA" id="ARBA00035177"/>
    </source>
</evidence>
<keyword evidence="3 5" id="KW-0687">Ribonucleoprotein</keyword>
<dbReference type="PANTHER" id="PTHR14503">
    <property type="entry name" value="MITOCHONDRIAL RIBOSOMAL PROTEIN 34 FAMILY MEMBER"/>
    <property type="match status" value="1"/>
</dbReference>
<gene>
    <name evidence="5" type="primary">rpmH</name>
    <name evidence="7" type="ORF">UT34_C0002G0002</name>
</gene>
<evidence type="ECO:0000256" key="3">
    <source>
        <dbReference type="ARBA" id="ARBA00023274"/>
    </source>
</evidence>
<dbReference type="HAMAP" id="MF_00391">
    <property type="entry name" value="Ribosomal_bL34"/>
    <property type="match status" value="1"/>
</dbReference>
<accession>A0A0G0Q4Z8</accession>
<proteinExistence type="inferred from homology"/>
<organism evidence="7 8">
    <name type="scientific">candidate division WS6 bacterium GW2011_GWF2_39_15</name>
    <dbReference type="NCBI Taxonomy" id="1619100"/>
    <lineage>
        <taxon>Bacteria</taxon>
        <taxon>Candidatus Dojkabacteria</taxon>
    </lineage>
</organism>
<evidence type="ECO:0000256" key="5">
    <source>
        <dbReference type="HAMAP-Rule" id="MF_00391"/>
    </source>
</evidence>
<dbReference type="PROSITE" id="PS00784">
    <property type="entry name" value="RIBOSOMAL_L34"/>
    <property type="match status" value="1"/>
</dbReference>
<dbReference type="GO" id="GO:1990904">
    <property type="term" value="C:ribonucleoprotein complex"/>
    <property type="evidence" value="ECO:0007669"/>
    <property type="project" value="UniProtKB-KW"/>
</dbReference>
<reference evidence="7 8" key="1">
    <citation type="journal article" date="2015" name="Nature">
        <title>rRNA introns, odd ribosomes, and small enigmatic genomes across a large radiation of phyla.</title>
        <authorList>
            <person name="Brown C.T."/>
            <person name="Hug L.A."/>
            <person name="Thomas B.C."/>
            <person name="Sharon I."/>
            <person name="Castelle C.J."/>
            <person name="Singh A."/>
            <person name="Wilkins M.J."/>
            <person name="Williams K.H."/>
            <person name="Banfield J.F."/>
        </authorList>
    </citation>
    <scope>NUCLEOTIDE SEQUENCE [LARGE SCALE GENOMIC DNA]</scope>
</reference>
<comment type="similarity">
    <text evidence="1 5">Belongs to the bacterial ribosomal protein bL34 family.</text>
</comment>
<dbReference type="GO" id="GO:0005840">
    <property type="term" value="C:ribosome"/>
    <property type="evidence" value="ECO:0007669"/>
    <property type="project" value="UniProtKB-KW"/>
</dbReference>
<dbReference type="NCBIfam" id="TIGR01030">
    <property type="entry name" value="rpmH_bact"/>
    <property type="match status" value="1"/>
</dbReference>
<dbReference type="Gene3D" id="1.10.287.3980">
    <property type="match status" value="1"/>
</dbReference>
<evidence type="ECO:0000313" key="7">
    <source>
        <dbReference type="EMBL" id="KKR05495.1"/>
    </source>
</evidence>
<evidence type="ECO:0000256" key="6">
    <source>
        <dbReference type="SAM" id="MobiDB-lite"/>
    </source>
</evidence>
<keyword evidence="2 5" id="KW-0689">Ribosomal protein</keyword>
<dbReference type="PANTHER" id="PTHR14503:SF4">
    <property type="entry name" value="LARGE RIBOSOMAL SUBUNIT PROTEIN BL34M"/>
    <property type="match status" value="1"/>
</dbReference>
<feature type="compositionally biased region" description="Basic residues" evidence="6">
    <location>
        <begin position="50"/>
        <end position="60"/>
    </location>
</feature>
<dbReference type="Proteomes" id="UP000034799">
    <property type="component" value="Unassembled WGS sequence"/>
</dbReference>
<sequence length="60" mass="7011">MKRTFQPKKLRRIRKLGFLARSATKGGQQVLSSRRRKGRKSLTVSEEFKKLRKNPKAKAK</sequence>
<feature type="region of interest" description="Disordered" evidence="6">
    <location>
        <begin position="19"/>
        <end position="60"/>
    </location>
</feature>
<dbReference type="EMBL" id="LBWK01000002">
    <property type="protein sequence ID" value="KKR05495.1"/>
    <property type="molecule type" value="Genomic_DNA"/>
</dbReference>
<evidence type="ECO:0000256" key="1">
    <source>
        <dbReference type="ARBA" id="ARBA00010111"/>
    </source>
</evidence>
<dbReference type="STRING" id="1619100.UT34_C0002G0002"/>
<dbReference type="Pfam" id="PF00468">
    <property type="entry name" value="Ribosomal_L34"/>
    <property type="match status" value="1"/>
</dbReference>
<dbReference type="GO" id="GO:0006412">
    <property type="term" value="P:translation"/>
    <property type="evidence" value="ECO:0007669"/>
    <property type="project" value="UniProtKB-UniRule"/>
</dbReference>